<dbReference type="Proteomes" id="UP000648187">
    <property type="component" value="Unassembled WGS sequence"/>
</dbReference>
<dbReference type="Pfam" id="PF02204">
    <property type="entry name" value="VPS9"/>
    <property type="match status" value="1"/>
</dbReference>
<organism evidence="2 3">
    <name type="scientific">Spodoptera exigua</name>
    <name type="common">Beet armyworm</name>
    <name type="synonym">Noctua fulgens</name>
    <dbReference type="NCBI Taxonomy" id="7107"/>
    <lineage>
        <taxon>Eukaryota</taxon>
        <taxon>Metazoa</taxon>
        <taxon>Ecdysozoa</taxon>
        <taxon>Arthropoda</taxon>
        <taxon>Hexapoda</taxon>
        <taxon>Insecta</taxon>
        <taxon>Pterygota</taxon>
        <taxon>Neoptera</taxon>
        <taxon>Endopterygota</taxon>
        <taxon>Lepidoptera</taxon>
        <taxon>Glossata</taxon>
        <taxon>Ditrysia</taxon>
        <taxon>Noctuoidea</taxon>
        <taxon>Noctuidae</taxon>
        <taxon>Amphipyrinae</taxon>
        <taxon>Spodoptera</taxon>
    </lineage>
</organism>
<comment type="caution">
    <text evidence="2">The sequence shown here is derived from an EMBL/GenBank/DDBJ whole genome shotgun (WGS) entry which is preliminary data.</text>
</comment>
<dbReference type="GO" id="GO:0005085">
    <property type="term" value="F:guanyl-nucleotide exchange factor activity"/>
    <property type="evidence" value="ECO:0007669"/>
    <property type="project" value="TreeGrafter"/>
</dbReference>
<accession>A0A835G7Q5</accession>
<dbReference type="PROSITE" id="PS51205">
    <property type="entry name" value="VPS9"/>
    <property type="match status" value="1"/>
</dbReference>
<evidence type="ECO:0000313" key="2">
    <source>
        <dbReference type="EMBL" id="KAF9409106.1"/>
    </source>
</evidence>
<dbReference type="Gene3D" id="1.20.1050.80">
    <property type="entry name" value="VPS9 domain"/>
    <property type="match status" value="1"/>
</dbReference>
<dbReference type="PANTHER" id="PTHR46089:SF2">
    <property type="entry name" value="ALSIN HOMOLOG"/>
    <property type="match status" value="1"/>
</dbReference>
<dbReference type="InterPro" id="IPR051984">
    <property type="entry name" value="Alsin"/>
</dbReference>
<evidence type="ECO:0000313" key="3">
    <source>
        <dbReference type="Proteomes" id="UP000648187"/>
    </source>
</evidence>
<dbReference type="EMBL" id="JACKWZ010000339">
    <property type="protein sequence ID" value="KAF9409106.1"/>
    <property type="molecule type" value="Genomic_DNA"/>
</dbReference>
<gene>
    <name evidence="2" type="ORF">HW555_011432</name>
</gene>
<dbReference type="AlphaFoldDB" id="A0A835G7Q5"/>
<reference evidence="2" key="1">
    <citation type="submission" date="2020-08" db="EMBL/GenBank/DDBJ databases">
        <title>Spodoptera exigua strain:BAW_Kor-Di-RS1 Genome sequencing and assembly.</title>
        <authorList>
            <person name="Kim J."/>
            <person name="Nam H.Y."/>
            <person name="Kwon M."/>
            <person name="Choi J.H."/>
            <person name="Cho S.R."/>
            <person name="Kim G.-H."/>
        </authorList>
    </citation>
    <scope>NUCLEOTIDE SEQUENCE</scope>
    <source>
        <strain evidence="2">BAW_Kor-Di-RS1</strain>
        <tissue evidence="2">Whole-body</tissue>
    </source>
</reference>
<dbReference type="PANTHER" id="PTHR46089">
    <property type="entry name" value="ALSIN HOMOLOG"/>
    <property type="match status" value="1"/>
</dbReference>
<protein>
    <recommendedName>
        <fullName evidence="1">VPS9 domain-containing protein</fullName>
    </recommendedName>
</protein>
<name>A0A835G7Q5_SPOEX</name>
<dbReference type="GO" id="GO:0005737">
    <property type="term" value="C:cytoplasm"/>
    <property type="evidence" value="ECO:0007669"/>
    <property type="project" value="TreeGrafter"/>
</dbReference>
<feature type="domain" description="VPS9" evidence="1">
    <location>
        <begin position="1"/>
        <end position="79"/>
    </location>
</feature>
<dbReference type="SUPFAM" id="SSF109993">
    <property type="entry name" value="VPS9 domain"/>
    <property type="match status" value="1"/>
</dbReference>
<dbReference type="GO" id="GO:0016197">
    <property type="term" value="P:endosomal transport"/>
    <property type="evidence" value="ECO:0007669"/>
    <property type="project" value="TreeGrafter"/>
</dbReference>
<dbReference type="GO" id="GO:0031267">
    <property type="term" value="F:small GTPase binding"/>
    <property type="evidence" value="ECO:0007669"/>
    <property type="project" value="TreeGrafter"/>
</dbReference>
<dbReference type="InterPro" id="IPR037191">
    <property type="entry name" value="VPS9_dom_sf"/>
</dbReference>
<keyword evidence="3" id="KW-1185">Reference proteome</keyword>
<dbReference type="InterPro" id="IPR003123">
    <property type="entry name" value="VPS9"/>
</dbReference>
<evidence type="ECO:0000259" key="1">
    <source>
        <dbReference type="PROSITE" id="PS51205"/>
    </source>
</evidence>
<proteinExistence type="predicted"/>
<sequence>MTIAVQQELGSNYLWSMDELFPVFHFVVVRARILQLGSEIHFIEDFLEPAMQHGELGMLLPNTPGENVNELTMRSGRGTSI</sequence>